<accession>A0A844YL09</accession>
<protein>
    <submittedName>
        <fullName evidence="2">AAA family ATPase</fullName>
    </submittedName>
</protein>
<evidence type="ECO:0000313" key="2">
    <source>
        <dbReference type="EMBL" id="MXO63708.1"/>
    </source>
</evidence>
<dbReference type="PANTHER" id="PTHR32182:SF22">
    <property type="entry name" value="ATP-DEPENDENT ENDONUCLEASE, OLD FAMILY-RELATED"/>
    <property type="match status" value="1"/>
</dbReference>
<dbReference type="OrthoDB" id="9789562at2"/>
<dbReference type="SUPFAM" id="SSF52540">
    <property type="entry name" value="P-loop containing nucleoside triphosphate hydrolases"/>
    <property type="match status" value="1"/>
</dbReference>
<dbReference type="EMBL" id="WTYN01000003">
    <property type="protein sequence ID" value="MXO63708.1"/>
    <property type="molecule type" value="Genomic_DNA"/>
</dbReference>
<keyword evidence="3" id="KW-1185">Reference proteome</keyword>
<dbReference type="AlphaFoldDB" id="A0A844YL09"/>
<dbReference type="GO" id="GO:0006302">
    <property type="term" value="P:double-strand break repair"/>
    <property type="evidence" value="ECO:0007669"/>
    <property type="project" value="InterPro"/>
</dbReference>
<evidence type="ECO:0000313" key="3">
    <source>
        <dbReference type="Proteomes" id="UP000445582"/>
    </source>
</evidence>
<dbReference type="InterPro" id="IPR027417">
    <property type="entry name" value="P-loop_NTPase"/>
</dbReference>
<proteinExistence type="predicted"/>
<dbReference type="GO" id="GO:0000731">
    <property type="term" value="P:DNA synthesis involved in DNA repair"/>
    <property type="evidence" value="ECO:0007669"/>
    <property type="project" value="TreeGrafter"/>
</dbReference>
<sequence length="873" mass="95075">MDELGIGGDGLAAPEAVGEERPQTTIWAELNAWGKSIADWKRYIISHAVRDGTLADARIDEAYRLFLRDRKLDNGDEELPDVPGSVTGRAAAEGTPLSLQAIKALKNVNAIPEVSHVTFGSQLTVIYGHNGAGKSGFARILSCACFSRSSPQIIRNIYDDDAPEAPATAQFVVDRGNGFDEDIAFTDGDEHDDLKRVSVFDSSVARIHLAKENELGFQPAGFDVFDEAMRAIGLITQKLEADINAKTRPNKFDLLFADPGPVADKIAVLNAKSDIAELRTLATFGDAEKERLDEVARQEQELLAKSPVETLKALATAKTDTETLQKKVADLASALGNAACDKARRLLNGHKTALLEAVKAGSETVSHPQLSQTGSTAWNNFVLASRKLGQAEAGTYPAEGDPCLLCHRPLDTPSASLIGRMWGYLDHDARKAAVVADEELNRFAAQLKALSCALLPAESRIRADLSKIIPTLVGEIDAASATFDARRSALVAALEQGAADAVPSGDLALPEEALAKAFEDIEAQDVALRDGKFDEVLAKLKAEHITLRHRQVLSKNIDDVVAFVEDLAWIEKAVGSRPNTRFVTDRQKIVFEKLIEGNYKERLKDECAKLNCSLPFEFKARGSAGKTLRGLKAKGGHKPDDIFSEGEQRALSLADFLTEVNLNPTSAAIVLDDPVTSLDHQRKRAIARRLAEEASVRQVIVFTHDLVFLTLLSDRAEAAGCEVTSHWVQCLEGVPGCVRIEDTPANGRAYRKTTKAKEFLQQAKQATGGERVDLVRSGAGALRRTVEEVVILHLFKDTVRRWDEQVRLGALTKISWSNDLADEIVALQDDTSRLLEGHSNSDEFAGEMPDVDDLEKLIARVEDVIDKAKAQRT</sequence>
<reference evidence="2 3" key="1">
    <citation type="submission" date="2019-12" db="EMBL/GenBank/DDBJ databases">
        <title>Genomic-based taxomic classification of the family Erythrobacteraceae.</title>
        <authorList>
            <person name="Xu L."/>
        </authorList>
    </citation>
    <scope>NUCLEOTIDE SEQUENCE [LARGE SCALE GENOMIC DNA]</scope>
    <source>
        <strain evidence="2 3">MCCC 1A09965</strain>
    </source>
</reference>
<comment type="caution">
    <text evidence="2">The sequence shown here is derived from an EMBL/GenBank/DDBJ whole genome shotgun (WGS) entry which is preliminary data.</text>
</comment>
<organism evidence="2 3">
    <name type="scientific">Qipengyuania oceanensis</name>
    <dbReference type="NCBI Taxonomy" id="1463597"/>
    <lineage>
        <taxon>Bacteria</taxon>
        <taxon>Pseudomonadati</taxon>
        <taxon>Pseudomonadota</taxon>
        <taxon>Alphaproteobacteria</taxon>
        <taxon>Sphingomonadales</taxon>
        <taxon>Erythrobacteraceae</taxon>
        <taxon>Qipengyuania</taxon>
    </lineage>
</organism>
<feature type="domain" description="Rad50/SbcC-type AAA" evidence="1">
    <location>
        <begin position="105"/>
        <end position="188"/>
    </location>
</feature>
<gene>
    <name evidence="2" type="ORF">GRI48_11870</name>
</gene>
<dbReference type="GO" id="GO:0016887">
    <property type="term" value="F:ATP hydrolysis activity"/>
    <property type="evidence" value="ECO:0007669"/>
    <property type="project" value="InterPro"/>
</dbReference>
<dbReference type="CDD" id="cd00267">
    <property type="entry name" value="ABC_ATPase"/>
    <property type="match status" value="1"/>
</dbReference>
<dbReference type="Gene3D" id="3.40.50.300">
    <property type="entry name" value="P-loop containing nucleotide triphosphate hydrolases"/>
    <property type="match status" value="2"/>
</dbReference>
<evidence type="ECO:0000259" key="1">
    <source>
        <dbReference type="Pfam" id="PF13476"/>
    </source>
</evidence>
<dbReference type="Proteomes" id="UP000445582">
    <property type="component" value="Unassembled WGS sequence"/>
</dbReference>
<dbReference type="InterPro" id="IPR038729">
    <property type="entry name" value="Rad50/SbcC_AAA"/>
</dbReference>
<dbReference type="Pfam" id="PF13476">
    <property type="entry name" value="AAA_23"/>
    <property type="match status" value="1"/>
</dbReference>
<name>A0A844YL09_9SPHN</name>
<dbReference type="RefSeq" id="WP_160676485.1">
    <property type="nucleotide sequence ID" value="NZ_WTYN01000003.1"/>
</dbReference>
<dbReference type="PANTHER" id="PTHR32182">
    <property type="entry name" value="DNA REPLICATION AND REPAIR PROTEIN RECF"/>
    <property type="match status" value="1"/>
</dbReference>